<feature type="domain" description="RNA-dependent RNA polymerase 6-like second" evidence="2">
    <location>
        <begin position="126"/>
        <end position="199"/>
    </location>
</feature>
<accession>A0A8T2FZA3</accession>
<gene>
    <name evidence="3" type="ORF">ISN44_As02g004230</name>
</gene>
<feature type="domain" description="RNA-dependent RNA polymerase 6-like RNA-binding" evidence="1">
    <location>
        <begin position="6"/>
        <end position="102"/>
    </location>
</feature>
<dbReference type="Pfam" id="PF24577">
    <property type="entry name" value="RDR6_2nd"/>
    <property type="match status" value="1"/>
</dbReference>
<comment type="caution">
    <text evidence="3">The sequence shown here is derived from an EMBL/GenBank/DDBJ whole genome shotgun (WGS) entry which is preliminary data.</text>
</comment>
<evidence type="ECO:0000313" key="4">
    <source>
        <dbReference type="Proteomes" id="UP000694251"/>
    </source>
</evidence>
<dbReference type="InterPro" id="IPR057297">
    <property type="entry name" value="RDR6-like_2nd"/>
</dbReference>
<evidence type="ECO:0000259" key="2">
    <source>
        <dbReference type="Pfam" id="PF24577"/>
    </source>
</evidence>
<evidence type="ECO:0000259" key="1">
    <source>
        <dbReference type="Pfam" id="PF24572"/>
    </source>
</evidence>
<dbReference type="AlphaFoldDB" id="A0A8T2FZA3"/>
<sequence length="211" mass="24310">MKNLVVSQVTISGFGESTTTKELTDYLENKVGLLVWRCRLKTSWTPHGSYPNFEIIDTSNIPKFDCYERVVPHAFVHCDAHKSLMDAAEQSKLILGGQPLKFSLWSENPYTLNPYKLTGVSLEIGTLASSPSVWYRTADDDIYETSAVDLLDDNEPWIRTTDFTQSGAIRRCLGYRVFISPRDHNKWTKVLDYLKTQRVNTEHKDVMDFWY</sequence>
<dbReference type="InterPro" id="IPR057298">
    <property type="entry name" value="RDR6-like_RBD"/>
</dbReference>
<evidence type="ECO:0000313" key="3">
    <source>
        <dbReference type="EMBL" id="KAG7640576.1"/>
    </source>
</evidence>
<proteinExistence type="predicted"/>
<dbReference type="Proteomes" id="UP000694251">
    <property type="component" value="Chromosome 2"/>
</dbReference>
<reference evidence="3 4" key="1">
    <citation type="submission" date="2020-12" db="EMBL/GenBank/DDBJ databases">
        <title>Concerted genomic and epigenomic changes stabilize Arabidopsis allopolyploids.</title>
        <authorList>
            <person name="Chen Z."/>
        </authorList>
    </citation>
    <scope>NUCLEOTIDE SEQUENCE [LARGE SCALE GENOMIC DNA]</scope>
    <source>
        <strain evidence="3">As9502</strain>
        <tissue evidence="3">Leaf</tissue>
    </source>
</reference>
<dbReference type="Pfam" id="PF24572">
    <property type="entry name" value="RBD_RDR6"/>
    <property type="match status" value="1"/>
</dbReference>
<dbReference type="EMBL" id="JAEFBJ010000002">
    <property type="protein sequence ID" value="KAG7640576.1"/>
    <property type="molecule type" value="Genomic_DNA"/>
</dbReference>
<dbReference type="OrthoDB" id="1717667at2759"/>
<protein>
    <submittedName>
        <fullName evidence="3">Uncharacterized protein</fullName>
    </submittedName>
</protein>
<organism evidence="3 4">
    <name type="scientific">Arabidopsis suecica</name>
    <name type="common">Swedish thale-cress</name>
    <name type="synonym">Cardaminopsis suecica</name>
    <dbReference type="NCBI Taxonomy" id="45249"/>
    <lineage>
        <taxon>Eukaryota</taxon>
        <taxon>Viridiplantae</taxon>
        <taxon>Streptophyta</taxon>
        <taxon>Embryophyta</taxon>
        <taxon>Tracheophyta</taxon>
        <taxon>Spermatophyta</taxon>
        <taxon>Magnoliopsida</taxon>
        <taxon>eudicotyledons</taxon>
        <taxon>Gunneridae</taxon>
        <taxon>Pentapetalae</taxon>
        <taxon>rosids</taxon>
        <taxon>malvids</taxon>
        <taxon>Brassicales</taxon>
        <taxon>Brassicaceae</taxon>
        <taxon>Camelineae</taxon>
        <taxon>Arabidopsis</taxon>
    </lineage>
</organism>
<name>A0A8T2FZA3_ARASU</name>
<keyword evidence="4" id="KW-1185">Reference proteome</keyword>